<gene>
    <name evidence="2" type="ORF">LZ016_10225</name>
</gene>
<dbReference type="PANTHER" id="PTHR10443">
    <property type="entry name" value="MICROSOMAL DIPEPTIDASE"/>
    <property type="match status" value="1"/>
</dbReference>
<keyword evidence="1" id="KW-0732">Signal</keyword>
<accession>A0ABS9VPN9</accession>
<dbReference type="EMBL" id="JAKZHW010000001">
    <property type="protein sequence ID" value="MCH8616474.1"/>
    <property type="molecule type" value="Genomic_DNA"/>
</dbReference>
<comment type="caution">
    <text evidence="2">The sequence shown here is derived from an EMBL/GenBank/DDBJ whole genome shotgun (WGS) entry which is preliminary data.</text>
</comment>
<organism evidence="2 3">
    <name type="scientific">Sphingomonas telluris</name>
    <dbReference type="NCBI Taxonomy" id="2907998"/>
    <lineage>
        <taxon>Bacteria</taxon>
        <taxon>Pseudomonadati</taxon>
        <taxon>Pseudomonadota</taxon>
        <taxon>Alphaproteobacteria</taxon>
        <taxon>Sphingomonadales</taxon>
        <taxon>Sphingomonadaceae</taxon>
        <taxon>Sphingomonas</taxon>
    </lineage>
</organism>
<keyword evidence="3" id="KW-1185">Reference proteome</keyword>
<evidence type="ECO:0000313" key="2">
    <source>
        <dbReference type="EMBL" id="MCH8616474.1"/>
    </source>
</evidence>
<dbReference type="SUPFAM" id="SSF51556">
    <property type="entry name" value="Metallo-dependent hydrolases"/>
    <property type="match status" value="1"/>
</dbReference>
<proteinExistence type="predicted"/>
<dbReference type="PROSITE" id="PS51365">
    <property type="entry name" value="RENAL_DIPEPTIDASE_2"/>
    <property type="match status" value="1"/>
</dbReference>
<dbReference type="CDD" id="cd01301">
    <property type="entry name" value="rDP_like"/>
    <property type="match status" value="1"/>
</dbReference>
<dbReference type="Gene3D" id="3.20.20.140">
    <property type="entry name" value="Metal-dependent hydrolases"/>
    <property type="match status" value="1"/>
</dbReference>
<dbReference type="RefSeq" id="WP_241447273.1">
    <property type="nucleotide sequence ID" value="NZ_JAKZHW010000001.1"/>
</dbReference>
<protein>
    <submittedName>
        <fullName evidence="2">Dipeptidase</fullName>
    </submittedName>
</protein>
<reference evidence="2 3" key="1">
    <citation type="submission" date="2022-03" db="EMBL/GenBank/DDBJ databases">
        <authorList>
            <person name="Jo J.-H."/>
            <person name="Im W.-T."/>
        </authorList>
    </citation>
    <scope>NUCLEOTIDE SEQUENCE [LARGE SCALE GENOMIC DNA]</scope>
    <source>
        <strain evidence="2 3">SM33</strain>
    </source>
</reference>
<dbReference type="Proteomes" id="UP001203058">
    <property type="component" value="Unassembled WGS sequence"/>
</dbReference>
<feature type="chain" id="PRO_5046428207" evidence="1">
    <location>
        <begin position="23"/>
        <end position="428"/>
    </location>
</feature>
<name>A0ABS9VPN9_9SPHN</name>
<dbReference type="Pfam" id="PF01244">
    <property type="entry name" value="Peptidase_M19"/>
    <property type="match status" value="1"/>
</dbReference>
<dbReference type="InterPro" id="IPR008257">
    <property type="entry name" value="Pept_M19"/>
</dbReference>
<evidence type="ECO:0000256" key="1">
    <source>
        <dbReference type="SAM" id="SignalP"/>
    </source>
</evidence>
<feature type="signal peptide" evidence="1">
    <location>
        <begin position="1"/>
        <end position="22"/>
    </location>
</feature>
<dbReference type="InterPro" id="IPR032466">
    <property type="entry name" value="Metal_Hydrolase"/>
</dbReference>
<sequence>MKLACRSVAAAALLLVASPALSQSILPDVQKRIDRILKKTPLIDGHNDVPEQVRENWKMSVEGLASGSDKRQPNPMMTDMERLHQGHVGGQFWSVYIDAAVHGDEAIRQTLEQIDIVTRLVKAYPNDLELASTADDFERIHRKGKIASVMGVEGGHQIGGSMAALRQYYRLGARYMTLTHFATNDWADSATDDPKYGGLSPFGVEVVKEMNRIGMLVDLAHVSPDTMKDAIEASKAPVIFSHSNARALSDHPRNVPDDVLAMLPSNGGVVMVNFYTGYLSEPFRQWNATRAAEEARQKTLLTGQPDKREAAMKAWDAAHPAPTADVGLIADHIEHIVKVAGHDHVGLGGDLDGIPYDQSPAGMNSVSGYPLIFAELIRRGWNDKDLAKLAGGNILRVLRQAEAVSASMKDVPPSLATLPAATPAPKSE</sequence>
<evidence type="ECO:0000313" key="3">
    <source>
        <dbReference type="Proteomes" id="UP001203058"/>
    </source>
</evidence>
<dbReference type="PANTHER" id="PTHR10443:SF12">
    <property type="entry name" value="DIPEPTIDASE"/>
    <property type="match status" value="1"/>
</dbReference>